<accession>A0ABP0WVV3</accession>
<dbReference type="InterPro" id="IPR000225">
    <property type="entry name" value="Armadillo"/>
</dbReference>
<organism evidence="3 4">
    <name type="scientific">Sphagnum jensenii</name>
    <dbReference type="NCBI Taxonomy" id="128206"/>
    <lineage>
        <taxon>Eukaryota</taxon>
        <taxon>Viridiplantae</taxon>
        <taxon>Streptophyta</taxon>
        <taxon>Embryophyta</taxon>
        <taxon>Bryophyta</taxon>
        <taxon>Sphagnophytina</taxon>
        <taxon>Sphagnopsida</taxon>
        <taxon>Sphagnales</taxon>
        <taxon>Sphagnaceae</taxon>
        <taxon>Sphagnum</taxon>
    </lineage>
</organism>
<dbReference type="InterPro" id="IPR016024">
    <property type="entry name" value="ARM-type_fold"/>
</dbReference>
<evidence type="ECO:0000313" key="3">
    <source>
        <dbReference type="EMBL" id="CAK9270995.1"/>
    </source>
</evidence>
<reference evidence="3" key="1">
    <citation type="submission" date="2024-02" db="EMBL/GenBank/DDBJ databases">
        <authorList>
            <consortium name="ELIXIR-Norway"/>
            <consortium name="Elixir Norway"/>
        </authorList>
    </citation>
    <scope>NUCLEOTIDE SEQUENCE</scope>
</reference>
<feature type="region of interest" description="Disordered" evidence="1">
    <location>
        <begin position="639"/>
        <end position="660"/>
    </location>
</feature>
<name>A0ABP0WVV3_9BRYO</name>
<dbReference type="SUPFAM" id="SSF48371">
    <property type="entry name" value="ARM repeat"/>
    <property type="match status" value="1"/>
</dbReference>
<dbReference type="Gene3D" id="1.25.10.10">
    <property type="entry name" value="Leucine-rich Repeat Variant"/>
    <property type="match status" value="2"/>
</dbReference>
<dbReference type="Pfam" id="PF25055">
    <property type="entry name" value="DUF7792"/>
    <property type="match status" value="1"/>
</dbReference>
<protein>
    <recommendedName>
        <fullName evidence="2">DUF7792 domain-containing protein</fullName>
    </recommendedName>
</protein>
<dbReference type="PANTHER" id="PTHR46168:SF1">
    <property type="entry name" value="ARMADILLO REPEAT ONLY 4"/>
    <property type="match status" value="1"/>
</dbReference>
<feature type="region of interest" description="Disordered" evidence="1">
    <location>
        <begin position="1032"/>
        <end position="1058"/>
    </location>
</feature>
<dbReference type="InterPro" id="IPR056694">
    <property type="entry name" value="DUF7792"/>
</dbReference>
<sequence length="1401" mass="153734">MALRIEELVALPIQIAEQLRKGVELEVDSDFKQESANMKKQVDTVVRLLRKAIRFSSSNSGVLYEKPTKLIMLQLTISLERALGLVNKYKSRRSHSILKRAVTTSITNNSTADFRQVNLWLESSIGDVTWLLDISATGAAREQFAGLPPIACTEPVLGLIWEQVSTLRFGTPQEKADAASTLGDLAEDSRRNSKIIIHEGALPLLLRLLNIGTAEGQESAAKALGQLARDQECVDALRKEGASFVFVRLLEKHAQVSREIAWTISRLASHDEEAQNQLASLGAIQLLVALLARDTIMDRRSSEILVPNQSLGARTGSVQLIGHMRSSTVHALDQGFNDNFQGNESSDPDKMKLMLKTEAVHALWKLAADNIKNSTLITDTCALLCFAKLIETGQGKLKFYSIMALMEIAAAAERNQELRTAAFNINSAATKAVVNCLVVVIQQEADSEPHAPCVKALGSLAHIFRVPANQQVRALTMALRSQDTMVAAEGVIALSKFVNESNYLKKEHTKTIFEEGATDRLIEILVTSCTDPNTQVQALKLLCDLSLNTNDINALGDAEMLAVLLTFSHSPLLEENEGIQPLLTKAISKLELCQLDSSPAHSVKDPLRSVGVGDDLSASTSSPCENKFVNKGCAHNSESEIKGDQDLQSPLKNPKVSPMMQQPSTKFKQEMADIVNAYGLAPISPNVRCAIGKAVQAIEDQTISPSIHGIKPGEIVIAGRFITCSGHLQLLFLDPGSASRVVGVGLDYCSVLLDDSSKILVVGCNKVEWRDWWIDATNKKSFETVSVQTCLNFDQDEDELSHEEILSDQDMVHRFGVAFSGTHGTVQAPHRGSLVLKDTIRPILWGLRRFFGMLEKGQLTHIDLVSEGNGHHIAQEDIMDAPRFNFASRDDVVDRTHDCSRTDAVIQGNIGGRESGEDNLENPKDTGNVGHNKHGVLNTSDGAIGVGNGGGPDEPNEGDRTQHPDTITTDLAGVSVIDNYNDENDASSDLCWEHWCCFSKRPNRKKHERGQNTVTVTADHNRGSTIETFVDDQEPANSQHDEGGTSSCIGNSQKEGNVNEEDDDILKFQDNVAIGNHVHANEQEEMELAGGDNLLFGSLEVTVYAPAGGWDESAQLEDGKLEIDNLLESTIKPKFVFHFTKSNASKEISIRTNVRFSLHNTGLQIDDKNQDRFGWFHNNLWMSLGGLATTTALDEGYGVDNLDPAKASITTSSSSTPAQLNIDIEAGFKSFFTVKGNKNLSATRTTLVGQSHEIGGLRVLNGFRVRDESSDHRLSTLAYNFLFFNPQLLEKAAWDPAARFDLMQYGICTTTSPTMVGKWVVLGEEESAPYTFEASRVFGEKRRKGIDHMVSQKYKRKLLVNHAMTHMDRFQKGRATKTGVGWVYGQGLTVIYGEYKTNVQT</sequence>
<evidence type="ECO:0000259" key="2">
    <source>
        <dbReference type="Pfam" id="PF25055"/>
    </source>
</evidence>
<feature type="region of interest" description="Disordered" evidence="1">
    <location>
        <begin position="908"/>
        <end position="966"/>
    </location>
</feature>
<feature type="domain" description="DUF7792" evidence="2">
    <location>
        <begin position="7"/>
        <end position="135"/>
    </location>
</feature>
<dbReference type="SMART" id="SM00185">
    <property type="entry name" value="ARM"/>
    <property type="match status" value="4"/>
</dbReference>
<evidence type="ECO:0000313" key="4">
    <source>
        <dbReference type="Proteomes" id="UP001497444"/>
    </source>
</evidence>
<proteinExistence type="predicted"/>
<gene>
    <name evidence="3" type="ORF">CSSPJE1EN1_LOCUS16473</name>
</gene>
<keyword evidence="4" id="KW-1185">Reference proteome</keyword>
<dbReference type="EMBL" id="OZ020098">
    <property type="protein sequence ID" value="CAK9270995.1"/>
    <property type="molecule type" value="Genomic_DNA"/>
</dbReference>
<dbReference type="PANTHER" id="PTHR46168">
    <property type="entry name" value="ARMADILLO REPEAT ONLY 4"/>
    <property type="match status" value="1"/>
</dbReference>
<evidence type="ECO:0000256" key="1">
    <source>
        <dbReference type="SAM" id="MobiDB-lite"/>
    </source>
</evidence>
<dbReference type="InterPro" id="IPR011989">
    <property type="entry name" value="ARM-like"/>
</dbReference>
<dbReference type="Proteomes" id="UP001497444">
    <property type="component" value="Chromosome 3"/>
</dbReference>
<feature type="compositionally biased region" description="Polar residues" evidence="1">
    <location>
        <begin position="1044"/>
        <end position="1056"/>
    </location>
</feature>